<keyword evidence="2" id="KW-0285">Flavoprotein</keyword>
<accession>A0A8H4IXT2</accession>
<evidence type="ECO:0000256" key="2">
    <source>
        <dbReference type="ARBA" id="ARBA00022630"/>
    </source>
</evidence>
<reference evidence="7" key="1">
    <citation type="submission" date="2020-04" db="EMBL/GenBank/DDBJ databases">
        <title>Genome Assembly and Annotation of Botryosphaeria dothidea sdau 11-99, a Latent Pathogen of Apple Fruit Ring Rot in China.</title>
        <authorList>
            <person name="Yu C."/>
            <person name="Diao Y."/>
            <person name="Lu Q."/>
            <person name="Zhao J."/>
            <person name="Cui S."/>
            <person name="Peng C."/>
            <person name="He B."/>
            <person name="Liu H."/>
        </authorList>
    </citation>
    <scope>NUCLEOTIDE SEQUENCE [LARGE SCALE GENOMIC DNA]</scope>
    <source>
        <strain evidence="7">Sdau11-99</strain>
    </source>
</reference>
<dbReference type="EMBL" id="WWBZ02000022">
    <property type="protein sequence ID" value="KAF4308408.1"/>
    <property type="molecule type" value="Genomic_DNA"/>
</dbReference>
<organism evidence="7 8">
    <name type="scientific">Botryosphaeria dothidea</name>
    <dbReference type="NCBI Taxonomy" id="55169"/>
    <lineage>
        <taxon>Eukaryota</taxon>
        <taxon>Fungi</taxon>
        <taxon>Dikarya</taxon>
        <taxon>Ascomycota</taxon>
        <taxon>Pezizomycotina</taxon>
        <taxon>Dothideomycetes</taxon>
        <taxon>Dothideomycetes incertae sedis</taxon>
        <taxon>Botryosphaeriales</taxon>
        <taxon>Botryosphaeriaceae</taxon>
        <taxon>Botryosphaeria</taxon>
    </lineage>
</organism>
<dbReference type="PANTHER" id="PTHR13789:SF306">
    <property type="entry name" value="HYDROXYLASE, PUTATIVE-RELATED"/>
    <property type="match status" value="1"/>
</dbReference>
<feature type="domain" description="FAD-binding" evidence="6">
    <location>
        <begin position="59"/>
        <end position="223"/>
    </location>
</feature>
<dbReference type="Gene3D" id="3.50.50.60">
    <property type="entry name" value="FAD/NAD(P)-binding domain"/>
    <property type="match status" value="1"/>
</dbReference>
<evidence type="ECO:0000256" key="3">
    <source>
        <dbReference type="ARBA" id="ARBA00022827"/>
    </source>
</evidence>
<dbReference type="InterPro" id="IPR002938">
    <property type="entry name" value="FAD-bd"/>
</dbReference>
<name>A0A8H4IXT2_9PEZI</name>
<sequence>MAAPKSSFRHKSNAGLVDSASHILHDGPLKTTYPTRVLEFLRATPSPSPQPPQAKLPLTILIIGAGIGGLAAALALRLCGHAVTVLEQSPELSEIGAGVQVPPNATRLLLRWGMRPFLAPHVIEPSGSVFRRWEDSSVVGRIALGPEIGRVFGAPFWVVHRADYQRALYERAVEVGVEVVFGARVEEVDAKMGCARWDAGREERRGDLVAAADGIHSEGRKAVLGDQDKPPVLTGLAAYRATIPAEKIKSDPDTAWLMDDYIQHGWLGDSRHVVAYTIAGGDAINVVFIHPEPSDPSTWKQETALEDMKREFAGWDFRRVKYHVKQDGQLLTDCRITKLISLIDQTLKWPMMASQGLDRWVSESNKVVIIGDAAHAMLPFMSQGAAQAVEDGASLATLVSSVSSHSELPAALRIFEELRIPRAGQVQQASFVNGRIFHFGDGPEQRARDAAMRAEAEGKHYLQSPNGLSDPTTQLWVYSYDAEEEAKKAWEKETGKTARL</sequence>
<comment type="caution">
    <text evidence="7">The sequence shown here is derived from an EMBL/GenBank/DDBJ whole genome shotgun (WGS) entry which is preliminary data.</text>
</comment>
<evidence type="ECO:0000313" key="8">
    <source>
        <dbReference type="Proteomes" id="UP000572817"/>
    </source>
</evidence>
<dbReference type="PANTHER" id="PTHR13789">
    <property type="entry name" value="MONOOXYGENASE"/>
    <property type="match status" value="1"/>
</dbReference>
<evidence type="ECO:0000256" key="5">
    <source>
        <dbReference type="ARBA" id="ARBA00023033"/>
    </source>
</evidence>
<dbReference type="InterPro" id="IPR036188">
    <property type="entry name" value="FAD/NAD-bd_sf"/>
</dbReference>
<protein>
    <submittedName>
        <fullName evidence="7">3-hydroxybenzoate 6-hydroxylase 1</fullName>
    </submittedName>
</protein>
<keyword evidence="8" id="KW-1185">Reference proteome</keyword>
<dbReference type="AlphaFoldDB" id="A0A8H4IXT2"/>
<dbReference type="OrthoDB" id="16820at2759"/>
<feature type="domain" description="FAD-binding" evidence="6">
    <location>
        <begin position="342"/>
        <end position="429"/>
    </location>
</feature>
<dbReference type="InterPro" id="IPR050493">
    <property type="entry name" value="FAD-dep_Monooxygenase_BioMet"/>
</dbReference>
<dbReference type="Pfam" id="PF01494">
    <property type="entry name" value="FAD_binding_3"/>
    <property type="match status" value="2"/>
</dbReference>
<keyword evidence="4" id="KW-0560">Oxidoreductase</keyword>
<dbReference type="GO" id="GO:0071949">
    <property type="term" value="F:FAD binding"/>
    <property type="evidence" value="ECO:0007669"/>
    <property type="project" value="InterPro"/>
</dbReference>
<dbReference type="SUPFAM" id="SSF51905">
    <property type="entry name" value="FAD/NAD(P)-binding domain"/>
    <property type="match status" value="1"/>
</dbReference>
<evidence type="ECO:0000256" key="4">
    <source>
        <dbReference type="ARBA" id="ARBA00023002"/>
    </source>
</evidence>
<proteinExistence type="inferred from homology"/>
<evidence type="ECO:0000313" key="7">
    <source>
        <dbReference type="EMBL" id="KAF4308408.1"/>
    </source>
</evidence>
<keyword evidence="5" id="KW-0503">Monooxygenase</keyword>
<dbReference type="PRINTS" id="PR00420">
    <property type="entry name" value="RNGMNOXGNASE"/>
</dbReference>
<keyword evidence="3" id="KW-0274">FAD</keyword>
<evidence type="ECO:0000256" key="1">
    <source>
        <dbReference type="ARBA" id="ARBA00007992"/>
    </source>
</evidence>
<dbReference type="GO" id="GO:0004497">
    <property type="term" value="F:monooxygenase activity"/>
    <property type="evidence" value="ECO:0007669"/>
    <property type="project" value="UniProtKB-KW"/>
</dbReference>
<dbReference type="Proteomes" id="UP000572817">
    <property type="component" value="Unassembled WGS sequence"/>
</dbReference>
<evidence type="ECO:0000259" key="6">
    <source>
        <dbReference type="Pfam" id="PF01494"/>
    </source>
</evidence>
<dbReference type="SUPFAM" id="SSF54373">
    <property type="entry name" value="FAD-linked reductases, C-terminal domain"/>
    <property type="match status" value="1"/>
</dbReference>
<gene>
    <name evidence="7" type="ORF">GTA08_BOTSDO04795</name>
</gene>
<comment type="similarity">
    <text evidence="1">Belongs to the paxM FAD-dependent monooxygenase family.</text>
</comment>